<dbReference type="CDD" id="cd22359">
    <property type="entry name" value="SfsA-like_bacterial"/>
    <property type="match status" value="1"/>
</dbReference>
<dbReference type="AlphaFoldDB" id="A0A7Y3W5K8"/>
<comment type="similarity">
    <text evidence="1">Belongs to the SfsA family.</text>
</comment>
<dbReference type="Gene3D" id="3.40.1350.60">
    <property type="match status" value="1"/>
</dbReference>
<dbReference type="Pfam" id="PF17746">
    <property type="entry name" value="SfsA_N"/>
    <property type="match status" value="1"/>
</dbReference>
<name>A0A7Y3W5K8_9PROT</name>
<dbReference type="Pfam" id="PF03749">
    <property type="entry name" value="SfsA"/>
    <property type="match status" value="1"/>
</dbReference>
<dbReference type="GO" id="GO:0003677">
    <property type="term" value="F:DNA binding"/>
    <property type="evidence" value="ECO:0007669"/>
    <property type="project" value="InterPro"/>
</dbReference>
<dbReference type="InterPro" id="IPR005224">
    <property type="entry name" value="SfsA"/>
</dbReference>
<dbReference type="InterPro" id="IPR041465">
    <property type="entry name" value="SfsA_N"/>
</dbReference>
<evidence type="ECO:0000259" key="3">
    <source>
        <dbReference type="Pfam" id="PF17746"/>
    </source>
</evidence>
<feature type="domain" description="Sugar fermentation stimulation protein C-terminal" evidence="2">
    <location>
        <begin position="88"/>
        <end position="226"/>
    </location>
</feature>
<protein>
    <recommendedName>
        <fullName evidence="1">Sugar fermentation stimulation protein homolog</fullName>
    </recommendedName>
</protein>
<dbReference type="HAMAP" id="MF_00095">
    <property type="entry name" value="SfsA"/>
    <property type="match status" value="1"/>
</dbReference>
<evidence type="ECO:0000313" key="5">
    <source>
        <dbReference type="Proteomes" id="UP000536835"/>
    </source>
</evidence>
<dbReference type="PANTHER" id="PTHR30545:SF2">
    <property type="entry name" value="SUGAR FERMENTATION STIMULATION PROTEIN A"/>
    <property type="match status" value="1"/>
</dbReference>
<organism evidence="4 5">
    <name type="scientific">Parvularcula mediterranea</name>
    <dbReference type="NCBI Taxonomy" id="2732508"/>
    <lineage>
        <taxon>Bacteria</taxon>
        <taxon>Pseudomonadati</taxon>
        <taxon>Pseudomonadota</taxon>
        <taxon>Alphaproteobacteria</taxon>
        <taxon>Parvularculales</taxon>
        <taxon>Parvularculaceae</taxon>
        <taxon>Parvularcula</taxon>
    </lineage>
</organism>
<evidence type="ECO:0000256" key="1">
    <source>
        <dbReference type="HAMAP-Rule" id="MF_00095"/>
    </source>
</evidence>
<accession>A0A7Y3W5K8</accession>
<dbReference type="Proteomes" id="UP000536835">
    <property type="component" value="Unassembled WGS sequence"/>
</dbReference>
<dbReference type="Gene3D" id="2.40.50.580">
    <property type="match status" value="1"/>
</dbReference>
<proteinExistence type="inferred from homology"/>
<keyword evidence="5" id="KW-1185">Reference proteome</keyword>
<dbReference type="PANTHER" id="PTHR30545">
    <property type="entry name" value="SUGAR FERMENTATION STIMULATION PROTEIN A"/>
    <property type="match status" value="1"/>
</dbReference>
<dbReference type="EMBL" id="JABFCX010000002">
    <property type="protein sequence ID" value="NNU16432.1"/>
    <property type="molecule type" value="Genomic_DNA"/>
</dbReference>
<comment type="caution">
    <text evidence="4">The sequence shown here is derived from an EMBL/GenBank/DDBJ whole genome shotgun (WGS) entry which is preliminary data.</text>
</comment>
<dbReference type="InterPro" id="IPR040452">
    <property type="entry name" value="SfsA_C"/>
</dbReference>
<feature type="domain" description="SfsA N-terminal OB" evidence="3">
    <location>
        <begin position="13"/>
        <end position="74"/>
    </location>
</feature>
<dbReference type="NCBIfam" id="TIGR00230">
    <property type="entry name" value="sfsA"/>
    <property type="match status" value="1"/>
</dbReference>
<dbReference type="RefSeq" id="WP_173198644.1">
    <property type="nucleotide sequence ID" value="NZ_JABFCX010000002.1"/>
</dbReference>
<evidence type="ECO:0000259" key="2">
    <source>
        <dbReference type="Pfam" id="PF03749"/>
    </source>
</evidence>
<gene>
    <name evidence="1 4" type="primary">sfsA</name>
    <name evidence="4" type="ORF">HK107_08875</name>
</gene>
<sequence>MLFDPPLEPATLLRRYKRFLADVAHPDGREETVHCPNPGAMLGVAPEGAPCWLSRSANKARKLPLTLEVVDCPSSPGGTVPVGINTNLPNKLAVEAIKAGLVEGIDPEGELRKEVRYGEEKSRIDLLQPGERDLYIEVKNCHLLRREDGVAEFPDCVTARGLKHLRELVRAQETGADALLLFIVQRGDAEAVKAAADLDPKYAEGLSWAAENGVHMRAVVCDVTPQGVSPRAPVPVLV</sequence>
<evidence type="ECO:0000313" key="4">
    <source>
        <dbReference type="EMBL" id="NNU16432.1"/>
    </source>
</evidence>
<reference evidence="4 5" key="1">
    <citation type="submission" date="2020-05" db="EMBL/GenBank/DDBJ databases">
        <title>Parvularcula mediterraneae sp. nov., isolated from polypropylene straw from shallow seawater of the seashore of Laganas in Zakynthos island, Greece.</title>
        <authorList>
            <person name="Szabo I."/>
            <person name="Al-Omari J."/>
            <person name="Rado J."/>
            <person name="Szerdahelyi G.S."/>
        </authorList>
    </citation>
    <scope>NUCLEOTIDE SEQUENCE [LARGE SCALE GENOMIC DNA]</scope>
    <source>
        <strain evidence="4 5">ZS-1/3</strain>
    </source>
</reference>